<feature type="transmembrane region" description="Helical" evidence="1">
    <location>
        <begin position="55"/>
        <end position="76"/>
    </location>
</feature>
<gene>
    <name evidence="2" type="ORF">KFV11_05230</name>
</gene>
<keyword evidence="1" id="KW-0812">Transmembrane</keyword>
<feature type="transmembrane region" description="Helical" evidence="1">
    <location>
        <begin position="88"/>
        <end position="110"/>
    </location>
</feature>
<accession>A0A9Q9BUJ9</accession>
<sequence length="145" mass="16608">MNKKEYSIIILMILVLVYIAYNSYSIIPETINSDEYKTSIFSVLVNAFMTNAKTAMSITFFVICIGMILAFVIFIFQSYNPLKALRLMVFVLIAVSIYTFFSIIILLSIKPDNAEAMLALLGFMYGFTKFLPFMYKKVKESITYA</sequence>
<dbReference type="Proteomes" id="UP001057381">
    <property type="component" value="Chromosome"/>
</dbReference>
<dbReference type="KEGG" id="mequ:KFV11_05230"/>
<protein>
    <submittedName>
        <fullName evidence="2">Uncharacterized protein</fullName>
    </submittedName>
</protein>
<proteinExistence type="predicted"/>
<evidence type="ECO:0000256" key="1">
    <source>
        <dbReference type="SAM" id="Phobius"/>
    </source>
</evidence>
<feature type="transmembrane region" description="Helical" evidence="1">
    <location>
        <begin position="116"/>
        <end position="135"/>
    </location>
</feature>
<organism evidence="2 3">
    <name type="scientific">Macrococcus equipercicus</name>
    <dbReference type="NCBI Taxonomy" id="69967"/>
    <lineage>
        <taxon>Bacteria</taxon>
        <taxon>Bacillati</taxon>
        <taxon>Bacillota</taxon>
        <taxon>Bacilli</taxon>
        <taxon>Bacillales</taxon>
        <taxon>Staphylococcaceae</taxon>
        <taxon>Macrococcus</taxon>
    </lineage>
</organism>
<name>A0A9Q9BUJ9_9STAP</name>
<dbReference type="EMBL" id="CP073809">
    <property type="protein sequence ID" value="UTH14754.1"/>
    <property type="molecule type" value="Genomic_DNA"/>
</dbReference>
<keyword evidence="1" id="KW-1133">Transmembrane helix</keyword>
<reference evidence="2" key="1">
    <citation type="submission" date="2021-04" db="EMBL/GenBank/DDBJ databases">
        <title>Complete Genome Sequences of Macrococcus spp. from dog and cattle.</title>
        <authorList>
            <person name="Schwendener S."/>
            <person name="Perreten V."/>
        </authorList>
    </citation>
    <scope>NUCLEOTIDE SEQUENCE</scope>
    <source>
        <strain evidence="2">Epi0143-OL</strain>
    </source>
</reference>
<keyword evidence="1" id="KW-0472">Membrane</keyword>
<dbReference type="RefSeq" id="WP_254250531.1">
    <property type="nucleotide sequence ID" value="NZ_CP073809.1"/>
</dbReference>
<evidence type="ECO:0000313" key="2">
    <source>
        <dbReference type="EMBL" id="UTH14754.1"/>
    </source>
</evidence>
<feature type="transmembrane region" description="Helical" evidence="1">
    <location>
        <begin position="7"/>
        <end position="27"/>
    </location>
</feature>
<dbReference type="AlphaFoldDB" id="A0A9Q9BUJ9"/>
<evidence type="ECO:0000313" key="3">
    <source>
        <dbReference type="Proteomes" id="UP001057381"/>
    </source>
</evidence>